<feature type="transmembrane region" description="Helical" evidence="1">
    <location>
        <begin position="124"/>
        <end position="146"/>
    </location>
</feature>
<comment type="caution">
    <text evidence="2">The sequence shown here is derived from an EMBL/GenBank/DDBJ whole genome shotgun (WGS) entry which is preliminary data.</text>
</comment>
<dbReference type="Proteomes" id="UP001197958">
    <property type="component" value="Unassembled WGS sequence"/>
</dbReference>
<keyword evidence="1" id="KW-0812">Transmembrane</keyword>
<feature type="transmembrane region" description="Helical" evidence="1">
    <location>
        <begin position="322"/>
        <end position="341"/>
    </location>
</feature>
<feature type="transmembrane region" description="Helical" evidence="1">
    <location>
        <begin position="203"/>
        <end position="223"/>
    </location>
</feature>
<feature type="transmembrane region" description="Helical" evidence="1">
    <location>
        <begin position="37"/>
        <end position="55"/>
    </location>
</feature>
<feature type="transmembrane region" description="Helical" evidence="1">
    <location>
        <begin position="348"/>
        <end position="364"/>
    </location>
</feature>
<gene>
    <name evidence="2" type="ORF">LDZ35_02830</name>
</gene>
<reference evidence="2" key="1">
    <citation type="submission" date="2023-08" db="EMBL/GenBank/DDBJ databases">
        <title>Mucin Metabolism Genes Underlie the Key Renovations of Bacteroides xylanisolvens Genomes in Captive Great Apes.</title>
        <authorList>
            <person name="Nishida A.H."/>
        </authorList>
    </citation>
    <scope>NUCLEOTIDE SEQUENCE</scope>
    <source>
        <strain evidence="2">P19.10B</strain>
    </source>
</reference>
<dbReference type="AlphaFoldDB" id="A0AAW4SFI5"/>
<dbReference type="Pfam" id="PF14897">
    <property type="entry name" value="EpsG"/>
    <property type="match status" value="1"/>
</dbReference>
<proteinExistence type="predicted"/>
<keyword evidence="1" id="KW-1133">Transmembrane helix</keyword>
<feature type="transmembrane region" description="Helical" evidence="1">
    <location>
        <begin position="266"/>
        <end position="286"/>
    </location>
</feature>
<feature type="transmembrane region" description="Helical" evidence="1">
    <location>
        <begin position="298"/>
        <end position="316"/>
    </location>
</feature>
<feature type="transmembrane region" description="Helical" evidence="1">
    <location>
        <begin position="98"/>
        <end position="117"/>
    </location>
</feature>
<feature type="transmembrane region" description="Helical" evidence="1">
    <location>
        <begin position="166"/>
        <end position="191"/>
    </location>
</feature>
<evidence type="ECO:0000313" key="3">
    <source>
        <dbReference type="Proteomes" id="UP001197958"/>
    </source>
</evidence>
<dbReference type="InterPro" id="IPR049458">
    <property type="entry name" value="EpsG-like"/>
</dbReference>
<feature type="transmembrane region" description="Helical" evidence="1">
    <location>
        <begin position="12"/>
        <end position="30"/>
    </location>
</feature>
<evidence type="ECO:0000313" key="2">
    <source>
        <dbReference type="EMBL" id="MCA4522149.1"/>
    </source>
</evidence>
<accession>A0AAW4SFI5</accession>
<evidence type="ECO:0000256" key="1">
    <source>
        <dbReference type="SAM" id="Phobius"/>
    </source>
</evidence>
<keyword evidence="1" id="KW-0472">Membrane</keyword>
<name>A0AAW4SFI5_9BACE</name>
<organism evidence="2 3">
    <name type="scientific">Bacteroides xylanisolvens</name>
    <dbReference type="NCBI Taxonomy" id="371601"/>
    <lineage>
        <taxon>Bacteria</taxon>
        <taxon>Pseudomonadati</taxon>
        <taxon>Bacteroidota</taxon>
        <taxon>Bacteroidia</taxon>
        <taxon>Bacteroidales</taxon>
        <taxon>Bacteroidaceae</taxon>
        <taxon>Bacteroides</taxon>
    </lineage>
</organism>
<sequence length="381" mass="44386">MISMSLGDPIVYWLLRILLLVTLLVCGWGISYQEKKFFKVYALVAGAAYSLIQGLRWNRGQDYPHYYSDLMGKWETPDPELLYDGIVNFLSNILCVPYWVSFVIYSALLISAFLLVLKKVPKIAVWALPLFFIMTGSAENLIRQYLAVSFVIYAYNAYLSNNFKLVIIYLVCVPFIHASGLFAVFFFILFAIIKFEKIIKNPWILLGIYVLLYFFWDNSYFSFLTDFLQNLNFGDDYKMRSYLDNSERWFSEEGSLSFVLGTKSTVSSLISDTVSFLSYILVIYYGFYACKINSQIRIAYGFTYLAIIMKIIGGDIEMYARFYNWLIYLSPIVIGTICMTPMKLKERWVVWAILIINFYFYGFIRQIGNIPYAGCAFIWDR</sequence>
<dbReference type="EMBL" id="JAIWWW010000006">
    <property type="protein sequence ID" value="MCA4522149.1"/>
    <property type="molecule type" value="Genomic_DNA"/>
</dbReference>
<dbReference type="RefSeq" id="WP_087321131.1">
    <property type="nucleotide sequence ID" value="NZ_CP183042.1"/>
</dbReference>
<protein>
    <submittedName>
        <fullName evidence="2">EpsG family protein</fullName>
    </submittedName>
</protein>